<accession>A0A8H5EZW5</accession>
<organism evidence="1 2">
    <name type="scientific">Psilocybe cf. subviscida</name>
    <dbReference type="NCBI Taxonomy" id="2480587"/>
    <lineage>
        <taxon>Eukaryota</taxon>
        <taxon>Fungi</taxon>
        <taxon>Dikarya</taxon>
        <taxon>Basidiomycota</taxon>
        <taxon>Agaricomycotina</taxon>
        <taxon>Agaricomycetes</taxon>
        <taxon>Agaricomycetidae</taxon>
        <taxon>Agaricales</taxon>
        <taxon>Agaricineae</taxon>
        <taxon>Strophariaceae</taxon>
        <taxon>Psilocybe</taxon>
    </lineage>
</organism>
<dbReference type="EMBL" id="JAACJJ010000030">
    <property type="protein sequence ID" value="KAF5318539.1"/>
    <property type="molecule type" value="Genomic_DNA"/>
</dbReference>
<dbReference type="AlphaFoldDB" id="A0A8H5EZW5"/>
<reference evidence="1 2" key="1">
    <citation type="journal article" date="2020" name="ISME J.">
        <title>Uncovering the hidden diversity of litter-decomposition mechanisms in mushroom-forming fungi.</title>
        <authorList>
            <person name="Floudas D."/>
            <person name="Bentzer J."/>
            <person name="Ahren D."/>
            <person name="Johansson T."/>
            <person name="Persson P."/>
            <person name="Tunlid A."/>
        </authorList>
    </citation>
    <scope>NUCLEOTIDE SEQUENCE [LARGE SCALE GENOMIC DNA]</scope>
    <source>
        <strain evidence="1 2">CBS 101986</strain>
    </source>
</reference>
<dbReference type="Proteomes" id="UP000567179">
    <property type="component" value="Unassembled WGS sequence"/>
</dbReference>
<sequence length="180" mass="19260">MNKAYNPVGGTPSHPVGCHDILFLQPLRSVTSGHFLLPTCRRRDHERNTGSRPHSATAQAHVSLPPHISTIPTRTTRVGPSLHFARPRLVLALVLPPALTPASELSPHAPMLNTSGYLPSPSTRCSLLQNASGRESKGPPPLPSPWSTLTITCPPSPAAVATRTQAYEAADKESPICQPR</sequence>
<name>A0A8H5EZW5_9AGAR</name>
<protein>
    <submittedName>
        <fullName evidence="1">Uncharacterized protein</fullName>
    </submittedName>
</protein>
<evidence type="ECO:0000313" key="1">
    <source>
        <dbReference type="EMBL" id="KAF5318539.1"/>
    </source>
</evidence>
<evidence type="ECO:0000313" key="2">
    <source>
        <dbReference type="Proteomes" id="UP000567179"/>
    </source>
</evidence>
<comment type="caution">
    <text evidence="1">The sequence shown here is derived from an EMBL/GenBank/DDBJ whole genome shotgun (WGS) entry which is preliminary data.</text>
</comment>
<proteinExistence type="predicted"/>
<keyword evidence="2" id="KW-1185">Reference proteome</keyword>
<gene>
    <name evidence="1" type="ORF">D9619_011054</name>
</gene>